<sequence length="152" mass="16045">MTFGKLAALAALGIACLAAPAKATPGLNDRIVSDPSTGIALYGFDPVAYFTEGRAVPGRRDVEAEWGGAAWRFANEANRAVFLSSPETYAPRFGGYDPAAVVSGAAIAGHPLLFRIEPDGLYLFRSSEGRDAYVDIAAARRVWPKIEAGLAD</sequence>
<reference evidence="2 3" key="1">
    <citation type="submission" date="2017-08" db="EMBL/GenBank/DDBJ databases">
        <title>Infants hospitalized years apart are colonized by the same room-sourced microbial strains.</title>
        <authorList>
            <person name="Brooks B."/>
            <person name="Olm M.R."/>
            <person name="Firek B.A."/>
            <person name="Baker R."/>
            <person name="Thomas B.C."/>
            <person name="Morowitz M.J."/>
            <person name="Banfield J.F."/>
        </authorList>
    </citation>
    <scope>NUCLEOTIDE SEQUENCE [LARGE SCALE GENOMIC DNA]</scope>
    <source>
        <strain evidence="2">S2_005_003_R2_43</strain>
    </source>
</reference>
<dbReference type="AlphaFoldDB" id="A0A2W5MTX4"/>
<evidence type="ECO:0008006" key="4">
    <source>
        <dbReference type="Google" id="ProtNLM"/>
    </source>
</evidence>
<name>A0A2W5MTX4_ANCNO</name>
<dbReference type="Proteomes" id="UP000249577">
    <property type="component" value="Unassembled WGS sequence"/>
</dbReference>
<organism evidence="2 3">
    <name type="scientific">Ancylobacter novellus</name>
    <name type="common">Thiobacillus novellus</name>
    <dbReference type="NCBI Taxonomy" id="921"/>
    <lineage>
        <taxon>Bacteria</taxon>
        <taxon>Pseudomonadati</taxon>
        <taxon>Pseudomonadota</taxon>
        <taxon>Alphaproteobacteria</taxon>
        <taxon>Hyphomicrobiales</taxon>
        <taxon>Xanthobacteraceae</taxon>
        <taxon>Ancylobacter</taxon>
    </lineage>
</organism>
<keyword evidence="1" id="KW-0732">Signal</keyword>
<gene>
    <name evidence="2" type="ORF">DI565_07010</name>
</gene>
<feature type="signal peptide" evidence="1">
    <location>
        <begin position="1"/>
        <end position="23"/>
    </location>
</feature>
<evidence type="ECO:0000313" key="2">
    <source>
        <dbReference type="EMBL" id="PZQ17120.1"/>
    </source>
</evidence>
<dbReference type="NCBIfam" id="NF041384">
    <property type="entry name" value="YHS_seleno_dom"/>
    <property type="match status" value="1"/>
</dbReference>
<protein>
    <recommendedName>
        <fullName evidence="4">YHS domain protein</fullName>
    </recommendedName>
</protein>
<dbReference type="PROSITE" id="PS51257">
    <property type="entry name" value="PROKAR_LIPOPROTEIN"/>
    <property type="match status" value="1"/>
</dbReference>
<proteinExistence type="predicted"/>
<dbReference type="EMBL" id="QFPN01000003">
    <property type="protein sequence ID" value="PZQ17120.1"/>
    <property type="molecule type" value="Genomic_DNA"/>
</dbReference>
<feature type="chain" id="PRO_5015877239" description="YHS domain protein" evidence="1">
    <location>
        <begin position="24"/>
        <end position="152"/>
    </location>
</feature>
<evidence type="ECO:0000313" key="3">
    <source>
        <dbReference type="Proteomes" id="UP000249577"/>
    </source>
</evidence>
<accession>A0A2W5MTX4</accession>
<comment type="caution">
    <text evidence="2">The sequence shown here is derived from an EMBL/GenBank/DDBJ whole genome shotgun (WGS) entry which is preliminary data.</text>
</comment>
<evidence type="ECO:0000256" key="1">
    <source>
        <dbReference type="SAM" id="SignalP"/>
    </source>
</evidence>